<reference evidence="2" key="1">
    <citation type="submission" date="2020-11" db="EMBL/GenBank/DDBJ databases">
        <authorList>
            <person name="Tran Van P."/>
        </authorList>
    </citation>
    <scope>NUCLEOTIDE SEQUENCE</scope>
</reference>
<protein>
    <submittedName>
        <fullName evidence="2">Uncharacterized protein</fullName>
    </submittedName>
</protein>
<dbReference type="OrthoDB" id="1277691at2759"/>
<dbReference type="EMBL" id="OA893494">
    <property type="protein sequence ID" value="CAD7285065.1"/>
    <property type="molecule type" value="Genomic_DNA"/>
</dbReference>
<evidence type="ECO:0000313" key="2">
    <source>
        <dbReference type="EMBL" id="CAD7285065.1"/>
    </source>
</evidence>
<dbReference type="Proteomes" id="UP000678499">
    <property type="component" value="Unassembled WGS sequence"/>
</dbReference>
<proteinExistence type="predicted"/>
<evidence type="ECO:0000313" key="3">
    <source>
        <dbReference type="Proteomes" id="UP000678499"/>
    </source>
</evidence>
<name>A0A7R9C2G2_9CRUS</name>
<accession>A0A7R9C2G2</accession>
<dbReference type="AlphaFoldDB" id="A0A7R9C2G2"/>
<gene>
    <name evidence="2" type="ORF">NMOB1V02_LOCUS12667</name>
</gene>
<sequence>MNSHYSQHRTRGFTIDGLYRDVVLDAAMLLIDFIEIFRFLVAIMTSNKKKEYCWLESLAAETSNSSLLKVLRSSVSFRVPALYI</sequence>
<keyword evidence="3" id="KW-1185">Reference proteome</keyword>
<evidence type="ECO:0000256" key="1">
    <source>
        <dbReference type="SAM" id="Phobius"/>
    </source>
</evidence>
<keyword evidence="1" id="KW-0472">Membrane</keyword>
<feature type="transmembrane region" description="Helical" evidence="1">
    <location>
        <begin position="22"/>
        <end position="41"/>
    </location>
</feature>
<keyword evidence="1" id="KW-0812">Transmembrane</keyword>
<keyword evidence="1" id="KW-1133">Transmembrane helix</keyword>
<dbReference type="EMBL" id="CAJPEX010011457">
    <property type="protein sequence ID" value="CAG0925217.1"/>
    <property type="molecule type" value="Genomic_DNA"/>
</dbReference>
<organism evidence="2">
    <name type="scientific">Notodromas monacha</name>
    <dbReference type="NCBI Taxonomy" id="399045"/>
    <lineage>
        <taxon>Eukaryota</taxon>
        <taxon>Metazoa</taxon>
        <taxon>Ecdysozoa</taxon>
        <taxon>Arthropoda</taxon>
        <taxon>Crustacea</taxon>
        <taxon>Oligostraca</taxon>
        <taxon>Ostracoda</taxon>
        <taxon>Podocopa</taxon>
        <taxon>Podocopida</taxon>
        <taxon>Cypridocopina</taxon>
        <taxon>Cypridoidea</taxon>
        <taxon>Cyprididae</taxon>
        <taxon>Notodromas</taxon>
    </lineage>
</organism>